<gene>
    <name evidence="11" type="ORF">EJ03DRAFT_27657</name>
</gene>
<dbReference type="CDD" id="cd04056">
    <property type="entry name" value="Peptidases_S53"/>
    <property type="match status" value="1"/>
</dbReference>
<keyword evidence="2 8" id="KW-0645">Protease</keyword>
<dbReference type="OrthoDB" id="409122at2759"/>
<feature type="binding site" evidence="8">
    <location>
        <position position="664"/>
    </location>
    <ligand>
        <name>Ca(2+)</name>
        <dbReference type="ChEBI" id="CHEBI:29108"/>
    </ligand>
</feature>
<dbReference type="InterPro" id="IPR050819">
    <property type="entry name" value="Tripeptidyl-peptidase_I"/>
</dbReference>
<sequence length="687" mass="74445">MLVAAVYLGALVATACAAAVPYAANGHVLHESRTSNVNRHWKRNSRVDANAIIPVRIALKQQNIDVGAERLLEISDPLSSKYGKHLKAGEVHDLFAPPHDVVSAVREWLVDSGVDPRVIAHSDNRGWFAIDISAQQAERLFQSELHEYEHSRSGRIRIGCDSYKLPVHLKHCIDFITPGVKFSAPLKKIHTKTKRSLATWPHPRPGRPRALPMPKGPWITPAAAGDLPEYLKACGVNITPPCLRALYGLPIASINDSLNSFGLYEQGDYYAQGDLDSYYASFEPRIPQGTAPVLKGIDGGYAPVPVNSSLNTGESDIDLDITMALIYPQSITLYQVDDFIYGPEEVALDNTFNTFLDALDGSYCNYSAYGITGDSPGIDPTYPDNSTGGYNGTLQCGVYKPTRVISASYGESEGDFPKAYIERQCNEFMKLSLQGHTIFVSSSDFGVGNFPDDLDPNGCLSASGQSHDINGTVYNPDYPAGCPWITTVGATALYSNQTILDKESAMQVDLWSPGDSNAYHYFSSSGGFSNVFTTASYQQSAVAKYFANHDPGHSYYIANANETNIGANGGIYNRAGRGYPDVSANGAYMLAYDQGEFSHWFGTSLASPIWASVITLVNQQRTINGKGPVGFINPTLYANTWALNDIVNGSNPNCGSSGFSAVSGWDPVTGLGTPNYPKLLELFLSLP</sequence>
<dbReference type="AlphaFoldDB" id="A0A6G1KUU2"/>
<evidence type="ECO:0000256" key="9">
    <source>
        <dbReference type="SAM" id="SignalP"/>
    </source>
</evidence>
<dbReference type="PANTHER" id="PTHR14218:SF19">
    <property type="entry name" value="SERINE PROTEASE AORO, PUTATIVE (AFU_ORTHOLOGUE AFUA_6G10250)-RELATED"/>
    <property type="match status" value="1"/>
</dbReference>
<keyword evidence="12" id="KW-1185">Reference proteome</keyword>
<evidence type="ECO:0000256" key="6">
    <source>
        <dbReference type="ARBA" id="ARBA00022837"/>
    </source>
</evidence>
<evidence type="ECO:0000256" key="8">
    <source>
        <dbReference type="PROSITE-ProRule" id="PRU01032"/>
    </source>
</evidence>
<dbReference type="GO" id="GO:0046872">
    <property type="term" value="F:metal ion binding"/>
    <property type="evidence" value="ECO:0007669"/>
    <property type="project" value="UniProtKB-UniRule"/>
</dbReference>
<dbReference type="InterPro" id="IPR036852">
    <property type="entry name" value="Peptidase_S8/S53_dom_sf"/>
</dbReference>
<organism evidence="11 12">
    <name type="scientific">Teratosphaeria nubilosa</name>
    <dbReference type="NCBI Taxonomy" id="161662"/>
    <lineage>
        <taxon>Eukaryota</taxon>
        <taxon>Fungi</taxon>
        <taxon>Dikarya</taxon>
        <taxon>Ascomycota</taxon>
        <taxon>Pezizomycotina</taxon>
        <taxon>Dothideomycetes</taxon>
        <taxon>Dothideomycetidae</taxon>
        <taxon>Mycosphaerellales</taxon>
        <taxon>Teratosphaeriaceae</taxon>
        <taxon>Teratosphaeria</taxon>
    </lineage>
</organism>
<comment type="cofactor">
    <cofactor evidence="8">
        <name>Ca(2+)</name>
        <dbReference type="ChEBI" id="CHEBI:29108"/>
    </cofactor>
    <text evidence="8">Binds 1 Ca(2+) ion per subunit.</text>
</comment>
<feature type="domain" description="Peptidase S53" evidence="10">
    <location>
        <begin position="237"/>
        <end position="686"/>
    </location>
</feature>
<keyword evidence="4 8" id="KW-0378">Hydrolase</keyword>
<feature type="binding site" evidence="8">
    <location>
        <position position="645"/>
    </location>
    <ligand>
        <name>Ca(2+)</name>
        <dbReference type="ChEBI" id="CHEBI:29108"/>
    </ligand>
</feature>
<evidence type="ECO:0000259" key="10">
    <source>
        <dbReference type="PROSITE" id="PS51695"/>
    </source>
</evidence>
<dbReference type="GO" id="GO:0005576">
    <property type="term" value="C:extracellular region"/>
    <property type="evidence" value="ECO:0007669"/>
    <property type="project" value="UniProtKB-SubCell"/>
</dbReference>
<dbReference type="EMBL" id="ML995922">
    <property type="protein sequence ID" value="KAF2764443.1"/>
    <property type="molecule type" value="Genomic_DNA"/>
</dbReference>
<dbReference type="Gene3D" id="3.40.50.200">
    <property type="entry name" value="Peptidase S8/S53 domain"/>
    <property type="match status" value="1"/>
</dbReference>
<evidence type="ECO:0000256" key="5">
    <source>
        <dbReference type="ARBA" id="ARBA00022825"/>
    </source>
</evidence>
<dbReference type="Pfam" id="PF09286">
    <property type="entry name" value="Pro-kuma_activ"/>
    <property type="match status" value="1"/>
</dbReference>
<comment type="subcellular location">
    <subcellularLocation>
        <location evidence="1">Secreted</location>
        <location evidence="1">Extracellular space</location>
    </subcellularLocation>
</comment>
<dbReference type="Proteomes" id="UP000799436">
    <property type="component" value="Unassembled WGS sequence"/>
</dbReference>
<keyword evidence="3 8" id="KW-0479">Metal-binding</keyword>
<keyword evidence="6 8" id="KW-0106">Calcium</keyword>
<reference evidence="11" key="1">
    <citation type="journal article" date="2020" name="Stud. Mycol.">
        <title>101 Dothideomycetes genomes: a test case for predicting lifestyles and emergence of pathogens.</title>
        <authorList>
            <person name="Haridas S."/>
            <person name="Albert R."/>
            <person name="Binder M."/>
            <person name="Bloem J."/>
            <person name="Labutti K."/>
            <person name="Salamov A."/>
            <person name="Andreopoulos B."/>
            <person name="Baker S."/>
            <person name="Barry K."/>
            <person name="Bills G."/>
            <person name="Bluhm B."/>
            <person name="Cannon C."/>
            <person name="Castanera R."/>
            <person name="Culley D."/>
            <person name="Daum C."/>
            <person name="Ezra D."/>
            <person name="Gonzalez J."/>
            <person name="Henrissat B."/>
            <person name="Kuo A."/>
            <person name="Liang C."/>
            <person name="Lipzen A."/>
            <person name="Lutzoni F."/>
            <person name="Magnuson J."/>
            <person name="Mondo S."/>
            <person name="Nolan M."/>
            <person name="Ohm R."/>
            <person name="Pangilinan J."/>
            <person name="Park H.-J."/>
            <person name="Ramirez L."/>
            <person name="Alfaro M."/>
            <person name="Sun H."/>
            <person name="Tritt A."/>
            <person name="Yoshinaga Y."/>
            <person name="Zwiers L.-H."/>
            <person name="Turgeon B."/>
            <person name="Goodwin S."/>
            <person name="Spatafora J."/>
            <person name="Crous P."/>
            <person name="Grigoriev I."/>
        </authorList>
    </citation>
    <scope>NUCLEOTIDE SEQUENCE</scope>
    <source>
        <strain evidence="11">CBS 116005</strain>
    </source>
</reference>
<evidence type="ECO:0000256" key="4">
    <source>
        <dbReference type="ARBA" id="ARBA00022801"/>
    </source>
</evidence>
<dbReference type="InterPro" id="IPR015366">
    <property type="entry name" value="S53_propep"/>
</dbReference>
<dbReference type="SMART" id="SM00944">
    <property type="entry name" value="Pro-kuma_activ"/>
    <property type="match status" value="1"/>
</dbReference>
<keyword evidence="5 8" id="KW-0720">Serine protease</keyword>
<dbReference type="GO" id="GO:0008240">
    <property type="term" value="F:tripeptidyl-peptidase activity"/>
    <property type="evidence" value="ECO:0007669"/>
    <property type="project" value="UniProtKB-EC"/>
</dbReference>
<feature type="binding site" evidence="8">
    <location>
        <position position="646"/>
    </location>
    <ligand>
        <name>Ca(2+)</name>
        <dbReference type="ChEBI" id="CHEBI:29108"/>
    </ligand>
</feature>
<proteinExistence type="predicted"/>
<feature type="binding site" evidence="8">
    <location>
        <position position="666"/>
    </location>
    <ligand>
        <name>Ca(2+)</name>
        <dbReference type="ChEBI" id="CHEBI:29108"/>
    </ligand>
</feature>
<feature type="active site" description="Charge relay system" evidence="8">
    <location>
        <position position="314"/>
    </location>
</feature>
<name>A0A6G1KUU2_9PEZI</name>
<dbReference type="GO" id="GO:0006508">
    <property type="term" value="P:proteolysis"/>
    <property type="evidence" value="ECO:0007669"/>
    <property type="project" value="UniProtKB-KW"/>
</dbReference>
<keyword evidence="7" id="KW-0865">Zymogen</keyword>
<protein>
    <submittedName>
        <fullName evidence="11">Subtilisin-like protein</fullName>
    </submittedName>
</protein>
<evidence type="ECO:0000256" key="7">
    <source>
        <dbReference type="ARBA" id="ARBA00023145"/>
    </source>
</evidence>
<dbReference type="SUPFAM" id="SSF52743">
    <property type="entry name" value="Subtilisin-like"/>
    <property type="match status" value="1"/>
</dbReference>
<feature type="active site" description="Charge relay system" evidence="8">
    <location>
        <position position="318"/>
    </location>
</feature>
<feature type="signal peptide" evidence="9">
    <location>
        <begin position="1"/>
        <end position="17"/>
    </location>
</feature>
<dbReference type="CDD" id="cd11377">
    <property type="entry name" value="Pro-peptidase_S53"/>
    <property type="match status" value="1"/>
</dbReference>
<feature type="active site" description="Charge relay system" evidence="8">
    <location>
        <position position="604"/>
    </location>
</feature>
<accession>A0A6G1KUU2</accession>
<evidence type="ECO:0000256" key="2">
    <source>
        <dbReference type="ARBA" id="ARBA00022670"/>
    </source>
</evidence>
<dbReference type="PROSITE" id="PS51695">
    <property type="entry name" value="SEDOLISIN"/>
    <property type="match status" value="1"/>
</dbReference>
<evidence type="ECO:0000313" key="12">
    <source>
        <dbReference type="Proteomes" id="UP000799436"/>
    </source>
</evidence>
<dbReference type="SUPFAM" id="SSF54897">
    <property type="entry name" value="Protease propeptides/inhibitors"/>
    <property type="match status" value="1"/>
</dbReference>
<keyword evidence="9" id="KW-0732">Signal</keyword>
<dbReference type="InterPro" id="IPR030400">
    <property type="entry name" value="Sedolisin_dom"/>
</dbReference>
<dbReference type="GO" id="GO:0004252">
    <property type="term" value="F:serine-type endopeptidase activity"/>
    <property type="evidence" value="ECO:0007669"/>
    <property type="project" value="UniProtKB-UniRule"/>
</dbReference>
<evidence type="ECO:0000256" key="3">
    <source>
        <dbReference type="ARBA" id="ARBA00022723"/>
    </source>
</evidence>
<evidence type="ECO:0000313" key="11">
    <source>
        <dbReference type="EMBL" id="KAF2764443.1"/>
    </source>
</evidence>
<evidence type="ECO:0000256" key="1">
    <source>
        <dbReference type="ARBA" id="ARBA00004239"/>
    </source>
</evidence>
<dbReference type="PANTHER" id="PTHR14218">
    <property type="entry name" value="PROTEASE S8 TRIPEPTIDYL PEPTIDASE I CLN2"/>
    <property type="match status" value="1"/>
</dbReference>
<feature type="chain" id="PRO_5026066562" evidence="9">
    <location>
        <begin position="18"/>
        <end position="687"/>
    </location>
</feature>